<dbReference type="Pfam" id="PF00488">
    <property type="entry name" value="MutS_V"/>
    <property type="match status" value="1"/>
</dbReference>
<dbReference type="GO" id="GO:0140664">
    <property type="term" value="F:ATP-dependent DNA damage sensor activity"/>
    <property type="evidence" value="ECO:0007669"/>
    <property type="project" value="InterPro"/>
</dbReference>
<comment type="caution">
    <text evidence="6">The sequence shown here is derived from an EMBL/GenBank/DDBJ whole genome shotgun (WGS) entry which is preliminary data.</text>
</comment>
<dbReference type="GO" id="GO:0030983">
    <property type="term" value="F:mismatched DNA binding"/>
    <property type="evidence" value="ECO:0007669"/>
    <property type="project" value="InterPro"/>
</dbReference>
<reference evidence="6 7" key="1">
    <citation type="journal article" date="2024" name="BMC Genomics">
        <title>De novo assembly and annotation of Popillia japonica's genome with initial clues to its potential as an invasive pest.</title>
        <authorList>
            <person name="Cucini C."/>
            <person name="Boschi S."/>
            <person name="Funari R."/>
            <person name="Cardaioli E."/>
            <person name="Iannotti N."/>
            <person name="Marturano G."/>
            <person name="Paoli F."/>
            <person name="Bruttini M."/>
            <person name="Carapelli A."/>
            <person name="Frati F."/>
            <person name="Nardi F."/>
        </authorList>
    </citation>
    <scope>NUCLEOTIDE SEQUENCE [LARGE SCALE GENOMIC DNA]</scope>
    <source>
        <strain evidence="6">DMR45628</strain>
    </source>
</reference>
<dbReference type="PANTHER" id="PTHR11361">
    <property type="entry name" value="DNA MISMATCH REPAIR PROTEIN MUTS FAMILY MEMBER"/>
    <property type="match status" value="1"/>
</dbReference>
<comment type="similarity">
    <text evidence="1">Belongs to the DNA mismatch repair MutS family.</text>
</comment>
<dbReference type="SUPFAM" id="SSF52540">
    <property type="entry name" value="P-loop containing nucleoside triphosphate hydrolases"/>
    <property type="match status" value="2"/>
</dbReference>
<keyword evidence="3" id="KW-0067">ATP-binding</keyword>
<feature type="domain" description="DNA mismatch repair proteins mutS family" evidence="5">
    <location>
        <begin position="83"/>
        <end position="174"/>
    </location>
</feature>
<dbReference type="InterPro" id="IPR027417">
    <property type="entry name" value="P-loop_NTPase"/>
</dbReference>
<keyword evidence="4" id="KW-0238">DNA-binding</keyword>
<gene>
    <name evidence="6" type="ORF">QE152_g7467</name>
</gene>
<keyword evidence="7" id="KW-1185">Reference proteome</keyword>
<accession>A0AAW1MF57</accession>
<name>A0AAW1MF57_POPJA</name>
<keyword evidence="2" id="KW-0547">Nucleotide-binding</keyword>
<proteinExistence type="inferred from homology"/>
<evidence type="ECO:0000256" key="1">
    <source>
        <dbReference type="ARBA" id="ARBA00006271"/>
    </source>
</evidence>
<organism evidence="6 7">
    <name type="scientific">Popillia japonica</name>
    <name type="common">Japanese beetle</name>
    <dbReference type="NCBI Taxonomy" id="7064"/>
    <lineage>
        <taxon>Eukaryota</taxon>
        <taxon>Metazoa</taxon>
        <taxon>Ecdysozoa</taxon>
        <taxon>Arthropoda</taxon>
        <taxon>Hexapoda</taxon>
        <taxon>Insecta</taxon>
        <taxon>Pterygota</taxon>
        <taxon>Neoptera</taxon>
        <taxon>Endopterygota</taxon>
        <taxon>Coleoptera</taxon>
        <taxon>Polyphaga</taxon>
        <taxon>Scarabaeiformia</taxon>
        <taxon>Scarabaeidae</taxon>
        <taxon>Rutelinae</taxon>
        <taxon>Popillia</taxon>
    </lineage>
</organism>
<dbReference type="SMART" id="SM00534">
    <property type="entry name" value="MUTSac"/>
    <property type="match status" value="1"/>
</dbReference>
<evidence type="ECO:0000313" key="6">
    <source>
        <dbReference type="EMBL" id="KAK9744775.1"/>
    </source>
</evidence>
<dbReference type="GO" id="GO:0005524">
    <property type="term" value="F:ATP binding"/>
    <property type="evidence" value="ECO:0007669"/>
    <property type="project" value="UniProtKB-KW"/>
</dbReference>
<evidence type="ECO:0000256" key="4">
    <source>
        <dbReference type="ARBA" id="ARBA00023125"/>
    </source>
</evidence>
<evidence type="ECO:0000256" key="3">
    <source>
        <dbReference type="ARBA" id="ARBA00022840"/>
    </source>
</evidence>
<evidence type="ECO:0000313" key="7">
    <source>
        <dbReference type="Proteomes" id="UP001458880"/>
    </source>
</evidence>
<dbReference type="GO" id="GO:0005634">
    <property type="term" value="C:nucleus"/>
    <property type="evidence" value="ECO:0007669"/>
    <property type="project" value="TreeGrafter"/>
</dbReference>
<dbReference type="AlphaFoldDB" id="A0AAW1MF57"/>
<dbReference type="Gene3D" id="3.40.50.300">
    <property type="entry name" value="P-loop containing nucleotide triphosphate hydrolases"/>
    <property type="match status" value="1"/>
</dbReference>
<dbReference type="InterPro" id="IPR045076">
    <property type="entry name" value="MutS"/>
</dbReference>
<dbReference type="GO" id="GO:0007131">
    <property type="term" value="P:reciprocal meiotic recombination"/>
    <property type="evidence" value="ECO:0007669"/>
    <property type="project" value="TreeGrafter"/>
</dbReference>
<evidence type="ECO:0000259" key="5">
    <source>
        <dbReference type="SMART" id="SM00534"/>
    </source>
</evidence>
<dbReference type="Proteomes" id="UP001458880">
    <property type="component" value="Unassembled WGS sequence"/>
</dbReference>
<evidence type="ECO:0000256" key="2">
    <source>
        <dbReference type="ARBA" id="ARBA00022741"/>
    </source>
</evidence>
<protein>
    <submittedName>
        <fullName evidence="6">MutS domain V</fullName>
    </submittedName>
</protein>
<dbReference type="EMBL" id="JASPKY010000055">
    <property type="protein sequence ID" value="KAK9744775.1"/>
    <property type="molecule type" value="Genomic_DNA"/>
</dbReference>
<dbReference type="InterPro" id="IPR000432">
    <property type="entry name" value="DNA_mismatch_repair_MutS_C"/>
</dbReference>
<sequence>MSSVMVYQILIKVRDHIGLMYKLCEDIAKLDMIQSLAQASSGIGYARPEFGDYLEITNSRHPLLDFLCSTEPTSNSIFATPDHNVHIITGPNGSGKSIFNGSGKSIFIRQVLLLQVMAQVGCFIPAELATLRVCDRILARVYFDDNMDCGASSFILEIKEIQYFHTVMTANTLI</sequence>
<dbReference type="PANTHER" id="PTHR11361:SF21">
    <property type="entry name" value="MUTS PROTEIN HOMOLOG 4"/>
    <property type="match status" value="1"/>
</dbReference>
<dbReference type="GO" id="GO:0006298">
    <property type="term" value="P:mismatch repair"/>
    <property type="evidence" value="ECO:0007669"/>
    <property type="project" value="InterPro"/>
</dbReference>